<proteinExistence type="predicted"/>
<dbReference type="EMBL" id="CP113088">
    <property type="protein sequence ID" value="WAC01931.1"/>
    <property type="molecule type" value="Genomic_DNA"/>
</dbReference>
<reference evidence="1" key="1">
    <citation type="submission" date="2022-11" db="EMBL/GenBank/DDBJ databases">
        <title>Lacinutrix neustonica HL-RS19T sp. nov., isolated from the surface microlayer sample of brackish Lake Shihwa.</title>
        <authorList>
            <person name="Choi J.Y."/>
            <person name="Hwang C.Y."/>
        </authorList>
    </citation>
    <scope>NUCLEOTIDE SEQUENCE</scope>
    <source>
        <strain evidence="1">HL-RS19</strain>
    </source>
</reference>
<evidence type="ECO:0000313" key="2">
    <source>
        <dbReference type="Proteomes" id="UP001164705"/>
    </source>
</evidence>
<protein>
    <submittedName>
        <fullName evidence="1">Uncharacterized protein</fullName>
    </submittedName>
</protein>
<evidence type="ECO:0000313" key="1">
    <source>
        <dbReference type="EMBL" id="WAC01931.1"/>
    </source>
</evidence>
<name>A0A9E8MV38_9FLAO</name>
<dbReference type="Proteomes" id="UP001164705">
    <property type="component" value="Chromosome"/>
</dbReference>
<dbReference type="AlphaFoldDB" id="A0A9E8MV38"/>
<gene>
    <name evidence="1" type="ORF">N7U66_19130</name>
</gene>
<keyword evidence="2" id="KW-1185">Reference proteome</keyword>
<accession>A0A9E8MV38</accession>
<dbReference type="RefSeq" id="WP_267676529.1">
    <property type="nucleotide sequence ID" value="NZ_CP113088.1"/>
</dbReference>
<organism evidence="1 2">
    <name type="scientific">Lacinutrix neustonica</name>
    <dbReference type="NCBI Taxonomy" id="2980107"/>
    <lineage>
        <taxon>Bacteria</taxon>
        <taxon>Pseudomonadati</taxon>
        <taxon>Bacteroidota</taxon>
        <taxon>Flavobacteriia</taxon>
        <taxon>Flavobacteriales</taxon>
        <taxon>Flavobacteriaceae</taxon>
        <taxon>Lacinutrix</taxon>
    </lineage>
</organism>
<sequence length="102" mass="11802">MELTSTHTHDKSKAVLIKSYPVADIISRYKRELNMDVASFFKGIENIQLFECKFTGYQYYRPHGLYGDGPFYEARSILIGIICHGNGNMSRLKKCLKKRTTF</sequence>
<dbReference type="KEGG" id="lnu:N7U66_19130"/>